<dbReference type="CDD" id="cd00088">
    <property type="entry name" value="HPT"/>
    <property type="match status" value="1"/>
</dbReference>
<evidence type="ECO:0000256" key="5">
    <source>
        <dbReference type="ARBA" id="ARBA00022490"/>
    </source>
</evidence>
<accession>C8W1C6</accession>
<evidence type="ECO:0000256" key="8">
    <source>
        <dbReference type="ARBA" id="ARBA00022679"/>
    </source>
</evidence>
<evidence type="ECO:0000259" key="17">
    <source>
        <dbReference type="PROSITE" id="PS50894"/>
    </source>
</evidence>
<dbReference type="SUPFAM" id="SSF47384">
    <property type="entry name" value="Homodimeric domain of signal transducing histidine kinase"/>
    <property type="match status" value="1"/>
</dbReference>
<dbReference type="eggNOG" id="COG0643">
    <property type="taxonomic scope" value="Bacteria"/>
</dbReference>
<dbReference type="Pfam" id="PF02518">
    <property type="entry name" value="HATPase_c"/>
    <property type="match status" value="1"/>
</dbReference>
<name>C8W1C6_DESAS</name>
<dbReference type="InterPro" id="IPR003594">
    <property type="entry name" value="HATPase_dom"/>
</dbReference>
<dbReference type="SMART" id="SM00260">
    <property type="entry name" value="CheW"/>
    <property type="match status" value="1"/>
</dbReference>
<dbReference type="PRINTS" id="PR00344">
    <property type="entry name" value="BCTRLSENSOR"/>
</dbReference>
<dbReference type="FunFam" id="3.30.565.10:FF:000016">
    <property type="entry name" value="Chemotaxis protein CheA, putative"/>
    <property type="match status" value="1"/>
</dbReference>
<keyword evidence="11" id="KW-0067">ATP-binding</keyword>
<dbReference type="InterPro" id="IPR037006">
    <property type="entry name" value="CheA-like_homodim_sf"/>
</dbReference>
<keyword evidence="19" id="KW-1185">Reference proteome</keyword>
<dbReference type="Gene3D" id="1.20.120.160">
    <property type="entry name" value="HPT domain"/>
    <property type="match status" value="1"/>
</dbReference>
<dbReference type="PANTHER" id="PTHR43395">
    <property type="entry name" value="SENSOR HISTIDINE KINASE CHEA"/>
    <property type="match status" value="1"/>
</dbReference>
<evidence type="ECO:0000256" key="10">
    <source>
        <dbReference type="ARBA" id="ARBA00022777"/>
    </source>
</evidence>
<keyword evidence="6" id="KW-0145">Chemotaxis</keyword>
<reference evidence="18 19" key="1">
    <citation type="journal article" date="2009" name="Stand. Genomic Sci.">
        <title>Complete genome sequence of Desulfotomaculum acetoxidans type strain (5575).</title>
        <authorList>
            <person name="Spring S."/>
            <person name="Lapidus A."/>
            <person name="Schroder M."/>
            <person name="Gleim D."/>
            <person name="Sims D."/>
            <person name="Meincke L."/>
            <person name="Glavina Del Rio T."/>
            <person name="Tice H."/>
            <person name="Copeland A."/>
            <person name="Cheng J.F."/>
            <person name="Lucas S."/>
            <person name="Chen F."/>
            <person name="Nolan M."/>
            <person name="Bruce D."/>
            <person name="Goodwin L."/>
            <person name="Pitluck S."/>
            <person name="Ivanova N."/>
            <person name="Mavromatis K."/>
            <person name="Mikhailova N."/>
            <person name="Pati A."/>
            <person name="Chen A."/>
            <person name="Palaniappan K."/>
            <person name="Land M."/>
            <person name="Hauser L."/>
            <person name="Chang Y.J."/>
            <person name="Jeffries C.D."/>
            <person name="Chain P."/>
            <person name="Saunders E."/>
            <person name="Brettin T."/>
            <person name="Detter J.C."/>
            <person name="Goker M."/>
            <person name="Bristow J."/>
            <person name="Eisen J.A."/>
            <person name="Markowitz V."/>
            <person name="Hugenholtz P."/>
            <person name="Kyrpides N.C."/>
            <person name="Klenk H.P."/>
            <person name="Han C."/>
        </authorList>
    </citation>
    <scope>NUCLEOTIDE SEQUENCE [LARGE SCALE GENOMIC DNA]</scope>
    <source>
        <strain evidence="19">ATCC 49208 / DSM 771 / VKM B-1644</strain>
    </source>
</reference>
<dbReference type="Pfam" id="PF02895">
    <property type="entry name" value="H-kinase_dim"/>
    <property type="match status" value="1"/>
</dbReference>
<sequence>MFSFSNEEIAVFLDELDEKIQILDENILLLEREGENPVVMQEIFRAAHTIKGSSGVMGFEKMANLTHEMENLFDELRQGRMGVSDFLIDLLFETLDTLRLLRDEVVGEVSEVAETEGIITKLRDIRTGNAANMEETEKLNEPRINEEHGDANSLQLEEDEYYNKIHLEDVDEITVREAELKGFRTYQLFVQLDYDTQMKSVRAYLIFETLQKIGDIIKCDPEVEKIQEGEFENDFQIILITREDVDSLRNVLLSIAEVREVKVKPLVLPAEEEVELVVEEHKARLEENSKTDSAEKEKKGIQTVRVDVQKLDNLMNLVGELVIDRTRLDKFAEIFETKYGSDALVEVISEISNHLGQVTGDLQEEIMKARMLPVAHVFNRFPRMVRDVAHKLGKEVDFIVEGHETELDRNVIEIIGDPLIHLIRNAVDHGLETSEERIRLGKPVQGKLILKASYQESQILITVEDDGRGMDPNVIRQKSIEKDILDYDTANRMSERDILNLSFMAGFSTADAVSDLSGRGVGLDVVRTQIENINGMVELSSTPGKGTKFTIKLPLTLAIIRTLMVALDRQVYAFPLTNVVETLSLGQEEIKLIRNTEVIIVRGDILPLLRLDVFFQASNTPENKIYVVVLGVGSRRIGVAVDRLLGEQEIVIKSLGSYLGQVRGLSGAAILGDGQLALIIDVRGLVKELSSEDLV</sequence>
<dbReference type="SMART" id="SM00073">
    <property type="entry name" value="HPT"/>
    <property type="match status" value="1"/>
</dbReference>
<dbReference type="InterPro" id="IPR037052">
    <property type="entry name" value="CheA-like_P2_sf"/>
</dbReference>
<dbReference type="InterPro" id="IPR010808">
    <property type="entry name" value="CheA_P2-bd"/>
</dbReference>
<evidence type="ECO:0000256" key="13">
    <source>
        <dbReference type="ARBA" id="ARBA00035100"/>
    </source>
</evidence>
<comment type="catalytic activity">
    <reaction evidence="1">
        <text>ATP + protein L-histidine = ADP + protein N-phospho-L-histidine.</text>
        <dbReference type="EC" id="2.7.13.3"/>
    </reaction>
</comment>
<dbReference type="InterPro" id="IPR036061">
    <property type="entry name" value="CheW-like_dom_sf"/>
</dbReference>
<keyword evidence="8" id="KW-0808">Transferase</keyword>
<evidence type="ECO:0000256" key="2">
    <source>
        <dbReference type="ARBA" id="ARBA00004496"/>
    </source>
</evidence>
<dbReference type="Proteomes" id="UP000002217">
    <property type="component" value="Chromosome"/>
</dbReference>
<dbReference type="GO" id="GO:0000155">
    <property type="term" value="F:phosphorelay sensor kinase activity"/>
    <property type="evidence" value="ECO:0007669"/>
    <property type="project" value="InterPro"/>
</dbReference>
<dbReference type="PANTHER" id="PTHR43395:SF10">
    <property type="entry name" value="CHEMOTAXIS PROTEIN CHEA"/>
    <property type="match status" value="1"/>
</dbReference>
<dbReference type="CDD" id="cd00731">
    <property type="entry name" value="CheA_reg"/>
    <property type="match status" value="1"/>
</dbReference>
<comment type="function">
    <text evidence="13">Involved in the transmission of sensory signals from the chemoreceptors to the flagellar motors. CheA is autophosphorylated; it can transfer its phosphate group to either CheB or CheY.</text>
</comment>
<evidence type="ECO:0000256" key="9">
    <source>
        <dbReference type="ARBA" id="ARBA00022741"/>
    </source>
</evidence>
<dbReference type="CDD" id="cd16916">
    <property type="entry name" value="HATPase_CheA-like"/>
    <property type="match status" value="1"/>
</dbReference>
<dbReference type="SUPFAM" id="SSF55874">
    <property type="entry name" value="ATPase domain of HSP90 chaperone/DNA topoisomerase II/histidine kinase"/>
    <property type="match status" value="1"/>
</dbReference>
<dbReference type="PROSITE" id="PS50109">
    <property type="entry name" value="HIS_KIN"/>
    <property type="match status" value="1"/>
</dbReference>
<dbReference type="SUPFAM" id="SSF47226">
    <property type="entry name" value="Histidine-containing phosphotransfer domain, HPT domain"/>
    <property type="match status" value="1"/>
</dbReference>
<dbReference type="Gene3D" id="1.10.287.560">
    <property type="entry name" value="Histidine kinase CheA-like, homodimeric domain"/>
    <property type="match status" value="1"/>
</dbReference>
<evidence type="ECO:0000256" key="1">
    <source>
        <dbReference type="ARBA" id="ARBA00000085"/>
    </source>
</evidence>
<evidence type="ECO:0000259" key="15">
    <source>
        <dbReference type="PROSITE" id="PS50109"/>
    </source>
</evidence>
<dbReference type="OrthoDB" id="9803176at2"/>
<keyword evidence="12" id="KW-0902">Two-component regulatory system</keyword>
<dbReference type="Pfam" id="PF01584">
    <property type="entry name" value="CheW"/>
    <property type="match status" value="1"/>
</dbReference>
<evidence type="ECO:0000256" key="3">
    <source>
        <dbReference type="ARBA" id="ARBA00012438"/>
    </source>
</evidence>
<dbReference type="STRING" id="485916.Dtox_0655"/>
<dbReference type="InterPro" id="IPR002545">
    <property type="entry name" value="CheW-lke_dom"/>
</dbReference>
<dbReference type="RefSeq" id="WP_015756289.1">
    <property type="nucleotide sequence ID" value="NC_013216.1"/>
</dbReference>
<feature type="domain" description="CheW-like" evidence="16">
    <location>
        <begin position="559"/>
        <end position="691"/>
    </location>
</feature>
<dbReference type="GO" id="GO:0006935">
    <property type="term" value="P:chemotaxis"/>
    <property type="evidence" value="ECO:0007669"/>
    <property type="project" value="UniProtKB-KW"/>
</dbReference>
<dbReference type="Gene3D" id="3.30.70.1110">
    <property type="entry name" value="Histidine kinase CheA-like, P2 response regulator-binding domain"/>
    <property type="match status" value="1"/>
</dbReference>
<keyword evidence="5" id="KW-0963">Cytoplasm</keyword>
<evidence type="ECO:0000256" key="11">
    <source>
        <dbReference type="ARBA" id="ARBA00022840"/>
    </source>
</evidence>
<feature type="modified residue" description="Phosphohistidine" evidence="14">
    <location>
        <position position="48"/>
    </location>
</feature>
<proteinExistence type="predicted"/>
<dbReference type="PROSITE" id="PS50851">
    <property type="entry name" value="CHEW"/>
    <property type="match status" value="1"/>
</dbReference>
<evidence type="ECO:0000256" key="6">
    <source>
        <dbReference type="ARBA" id="ARBA00022500"/>
    </source>
</evidence>
<dbReference type="InterPro" id="IPR005467">
    <property type="entry name" value="His_kinase_dom"/>
</dbReference>
<dbReference type="GO" id="GO:0005524">
    <property type="term" value="F:ATP binding"/>
    <property type="evidence" value="ECO:0007669"/>
    <property type="project" value="UniProtKB-KW"/>
</dbReference>
<dbReference type="SUPFAM" id="SSF55052">
    <property type="entry name" value="CheY-binding domain of CheA"/>
    <property type="match status" value="1"/>
</dbReference>
<dbReference type="Pfam" id="PF07194">
    <property type="entry name" value="P2"/>
    <property type="match status" value="1"/>
</dbReference>
<dbReference type="InterPro" id="IPR004105">
    <property type="entry name" value="CheA-like_dim"/>
</dbReference>
<protein>
    <recommendedName>
        <fullName evidence="4">Chemotaxis protein CheA</fullName>
        <ecNumber evidence="3">2.7.13.3</ecNumber>
    </recommendedName>
</protein>
<feature type="domain" description="Histidine kinase" evidence="15">
    <location>
        <begin position="316"/>
        <end position="557"/>
    </location>
</feature>
<dbReference type="AlphaFoldDB" id="C8W1C6"/>
<evidence type="ECO:0000256" key="4">
    <source>
        <dbReference type="ARBA" id="ARBA00021495"/>
    </source>
</evidence>
<dbReference type="PROSITE" id="PS50894">
    <property type="entry name" value="HPT"/>
    <property type="match status" value="1"/>
</dbReference>
<dbReference type="EC" id="2.7.13.3" evidence="3"/>
<dbReference type="Gene3D" id="2.30.30.40">
    <property type="entry name" value="SH3 Domains"/>
    <property type="match status" value="1"/>
</dbReference>
<evidence type="ECO:0000256" key="14">
    <source>
        <dbReference type="PROSITE-ProRule" id="PRU00110"/>
    </source>
</evidence>
<gene>
    <name evidence="18" type="ordered locus">Dtox_0655</name>
</gene>
<keyword evidence="7 14" id="KW-0597">Phosphoprotein</keyword>
<dbReference type="Pfam" id="PF01627">
    <property type="entry name" value="Hpt"/>
    <property type="match status" value="1"/>
</dbReference>
<feature type="domain" description="HPt" evidence="17">
    <location>
        <begin position="1"/>
        <end position="105"/>
    </location>
</feature>
<dbReference type="InterPro" id="IPR051315">
    <property type="entry name" value="Bact_Chemotaxis_CheA"/>
</dbReference>
<evidence type="ECO:0000256" key="12">
    <source>
        <dbReference type="ARBA" id="ARBA00023012"/>
    </source>
</evidence>
<dbReference type="FunFam" id="2.30.30.40:FF:000048">
    <property type="entry name" value="Chemotaxis protein CheA, putative"/>
    <property type="match status" value="1"/>
</dbReference>
<keyword evidence="10 18" id="KW-0418">Kinase</keyword>
<dbReference type="InterPro" id="IPR036097">
    <property type="entry name" value="HisK_dim/P_sf"/>
</dbReference>
<dbReference type="Gene3D" id="3.30.565.10">
    <property type="entry name" value="Histidine kinase-like ATPase, C-terminal domain"/>
    <property type="match status" value="1"/>
</dbReference>
<comment type="subcellular location">
    <subcellularLocation>
        <location evidence="2">Cytoplasm</location>
    </subcellularLocation>
</comment>
<dbReference type="InterPro" id="IPR036890">
    <property type="entry name" value="HATPase_C_sf"/>
</dbReference>
<dbReference type="GO" id="GO:0005737">
    <property type="term" value="C:cytoplasm"/>
    <property type="evidence" value="ECO:0007669"/>
    <property type="project" value="UniProtKB-SubCell"/>
</dbReference>
<evidence type="ECO:0000313" key="19">
    <source>
        <dbReference type="Proteomes" id="UP000002217"/>
    </source>
</evidence>
<dbReference type="KEGG" id="dae:Dtox_0655"/>
<dbReference type="SUPFAM" id="SSF50341">
    <property type="entry name" value="CheW-like"/>
    <property type="match status" value="1"/>
</dbReference>
<dbReference type="EMBL" id="CP001720">
    <property type="protein sequence ID" value="ACV61571.1"/>
    <property type="molecule type" value="Genomic_DNA"/>
</dbReference>
<dbReference type="HOGENOM" id="CLU_000650_3_6_9"/>
<dbReference type="InterPro" id="IPR035891">
    <property type="entry name" value="CheY-binding_CheA"/>
</dbReference>
<dbReference type="InterPro" id="IPR008207">
    <property type="entry name" value="Sig_transdc_His_kin_Hpt_dom"/>
</dbReference>
<evidence type="ECO:0000256" key="7">
    <source>
        <dbReference type="ARBA" id="ARBA00022553"/>
    </source>
</evidence>
<dbReference type="SMART" id="SM00387">
    <property type="entry name" value="HATPase_c"/>
    <property type="match status" value="1"/>
</dbReference>
<keyword evidence="9" id="KW-0547">Nucleotide-binding</keyword>
<evidence type="ECO:0000259" key="16">
    <source>
        <dbReference type="PROSITE" id="PS50851"/>
    </source>
</evidence>
<organism evidence="18 19">
    <name type="scientific">Desulfofarcimen acetoxidans (strain ATCC 49208 / DSM 771 / KCTC 5769 / VKM B-1644 / 5575)</name>
    <name type="common">Desulfotomaculum acetoxidans</name>
    <dbReference type="NCBI Taxonomy" id="485916"/>
    <lineage>
        <taxon>Bacteria</taxon>
        <taxon>Bacillati</taxon>
        <taxon>Bacillota</taxon>
        <taxon>Clostridia</taxon>
        <taxon>Eubacteriales</taxon>
        <taxon>Peptococcaceae</taxon>
        <taxon>Desulfofarcimen</taxon>
    </lineage>
</organism>
<evidence type="ECO:0000313" key="18">
    <source>
        <dbReference type="EMBL" id="ACV61571.1"/>
    </source>
</evidence>
<dbReference type="InterPro" id="IPR036641">
    <property type="entry name" value="HPT_dom_sf"/>
</dbReference>
<dbReference type="InterPro" id="IPR004358">
    <property type="entry name" value="Sig_transdc_His_kin-like_C"/>
</dbReference>
<dbReference type="SMART" id="SM01231">
    <property type="entry name" value="H-kinase_dim"/>
    <property type="match status" value="1"/>
</dbReference>